<evidence type="ECO:0000259" key="9">
    <source>
        <dbReference type="PROSITE" id="PS50222"/>
    </source>
</evidence>
<dbReference type="FunFam" id="1.10.238.10:FF:000003">
    <property type="entry name" value="Calmodulin A"/>
    <property type="match status" value="1"/>
</dbReference>
<dbReference type="FunFam" id="1.10.238.10:FF:000178">
    <property type="entry name" value="Calmodulin-2 A"/>
    <property type="match status" value="1"/>
</dbReference>
<evidence type="ECO:0000256" key="4">
    <source>
        <dbReference type="ARBA" id="ARBA00022737"/>
    </source>
</evidence>
<name>A0A812S0V8_9DINO</name>
<comment type="caution">
    <text evidence="10">The sequence shown here is derived from an EMBL/GenBank/DDBJ whole genome shotgun (WGS) entry which is preliminary data.</text>
</comment>
<feature type="region of interest" description="Disordered" evidence="8">
    <location>
        <begin position="183"/>
        <end position="221"/>
    </location>
</feature>
<dbReference type="SUPFAM" id="SSF47473">
    <property type="entry name" value="EF-hand"/>
    <property type="match status" value="3"/>
</dbReference>
<dbReference type="Proteomes" id="UP000604046">
    <property type="component" value="Unassembled WGS sequence"/>
</dbReference>
<dbReference type="Pfam" id="PF13499">
    <property type="entry name" value="EF-hand_7"/>
    <property type="match status" value="2"/>
</dbReference>
<dbReference type="AlphaFoldDB" id="A0A812S0V8"/>
<feature type="domain" description="EF-hand" evidence="9">
    <location>
        <begin position="371"/>
        <end position="406"/>
    </location>
</feature>
<evidence type="ECO:0000313" key="10">
    <source>
        <dbReference type="EMBL" id="CAE7463143.1"/>
    </source>
</evidence>
<feature type="domain" description="EF-hand" evidence="9">
    <location>
        <begin position="545"/>
        <end position="580"/>
    </location>
</feature>
<feature type="domain" description="EF-hand" evidence="9">
    <location>
        <begin position="788"/>
        <end position="823"/>
    </location>
</feature>
<keyword evidence="4" id="KW-0677">Repeat</keyword>
<dbReference type="GO" id="GO:0005509">
    <property type="term" value="F:calcium ion binding"/>
    <property type="evidence" value="ECO:0007669"/>
    <property type="project" value="InterPro"/>
</dbReference>
<keyword evidence="5" id="KW-0106">Calcium</keyword>
<proteinExistence type="inferred from homology"/>
<sequence length="1031" mass="117397">MTGLHGRPARGQSVRRVRMPKLPDAVPRMSAWEEARTASKCSSRRSGRLGSRQNPELVKMRTSASEGHFPSLPKISATVRAASFEEILADAQRRAQHRRVQARKKSEEGGELLPFVSSTNINKNTIAGYHAFSALMRNLNQRSAGDLATLDLEAERAAEAEEKRKAEQKEVERMTRLTMLAASALTEQTDQDRTAPARRTSTVVTEEEKRLSEAQKRKREDEAIQRARLEREKDPEDVAEVLRPPDFALVIERFNWEGPGLSQKELRKAEEQFHIYKTEGQGDVHLDRVKNNMDSRPCRHCRPSLRTSLYSHGIFHKAHVRCLPGIYELLTSMFYMTIDEATIKKLVVEITPFSALEKQELFEFLRKYTQHERDYIRKVFHEFDEDGSGELNTNEVQAVLEALGCSPFRGTLQRLIDAVDADHSQTLDFNEFLSLLLVYRQTDGFSHKEIRQLYRTFCRFAVEDPHTKVKKVPSHRLTAALIFEFGAQAADLARKLAASTSKIMKGGRSPWKLAAANVRPSLGQEQGAGLTFRQFTAWSRRMKEAEIGEYVRQFKKFDQSGDGVLDRTEVKTLLAEMGYTPMRSNVDDLFEAVDMDGDSTINLEEYLDVMDYFKKWDGFTGAQAEELENLFNRHKDSSGEISSMQMLDIFRSRGVNLSLRKIQQLVAKVDVDGTHSLDFKEFLRLMRLQRETELIEAKEAFFITLKETLPPEEFNKIEDSESLTIRPEDLTIPVQILNLQTDVRELKRVVPKYTDNGRIDFDNLVGLTDELRHLRLTEHRKQASYSHEEINEFQRAFEEFDVDNSGEIDRDEMSALLKHLNLELKTKDDQKRLMNLLNAARTSAAESGVDAKQCGKMNTAVVGFLVFVHMCRLLQREKEAKALAEEEAEAARLGFTEAQTKKLHSTFCLWAAQAEDEPSDKKAKPKKEDSQFNELATLSVDSFCELLKNMNSRLSDEDLAELRKLLAALRGAEAGSEGGLLYAVTSLEMTNDPEAGVIHGDICEVSFPLFVRCLRWMVANDFSDSAEVIRL</sequence>
<evidence type="ECO:0000256" key="2">
    <source>
        <dbReference type="ARBA" id="ARBA00020786"/>
    </source>
</evidence>
<dbReference type="PANTHER" id="PTHR23048">
    <property type="entry name" value="MYOSIN LIGHT CHAIN 1, 3"/>
    <property type="match status" value="1"/>
</dbReference>
<dbReference type="Gene3D" id="1.10.238.10">
    <property type="entry name" value="EF-hand"/>
    <property type="match status" value="4"/>
</dbReference>
<dbReference type="InterPro" id="IPR011992">
    <property type="entry name" value="EF-hand-dom_pair"/>
</dbReference>
<protein>
    <recommendedName>
        <fullName evidence="2">Calmodulin</fullName>
    </recommendedName>
</protein>
<dbReference type="EMBL" id="CAJNDS010002410">
    <property type="protein sequence ID" value="CAE7463143.1"/>
    <property type="molecule type" value="Genomic_DNA"/>
</dbReference>
<dbReference type="GO" id="GO:0016460">
    <property type="term" value="C:myosin II complex"/>
    <property type="evidence" value="ECO:0007669"/>
    <property type="project" value="TreeGrafter"/>
</dbReference>
<feature type="domain" description="EF-hand" evidence="9">
    <location>
        <begin position="581"/>
        <end position="616"/>
    </location>
</feature>
<dbReference type="PANTHER" id="PTHR23048:SF0">
    <property type="entry name" value="CALMODULIN LIKE 3"/>
    <property type="match status" value="1"/>
</dbReference>
<evidence type="ECO:0000256" key="8">
    <source>
        <dbReference type="SAM" id="MobiDB-lite"/>
    </source>
</evidence>
<reference evidence="10" key="1">
    <citation type="submission" date="2021-02" db="EMBL/GenBank/DDBJ databases">
        <authorList>
            <person name="Dougan E. K."/>
            <person name="Rhodes N."/>
            <person name="Thang M."/>
            <person name="Chan C."/>
        </authorList>
    </citation>
    <scope>NUCLEOTIDE SEQUENCE</scope>
</reference>
<feature type="region of interest" description="Disordered" evidence="8">
    <location>
        <begin position="1"/>
        <end position="71"/>
    </location>
</feature>
<feature type="domain" description="EF-hand" evidence="9">
    <location>
        <begin position="657"/>
        <end position="692"/>
    </location>
</feature>
<dbReference type="InterPro" id="IPR018247">
    <property type="entry name" value="EF_Hand_1_Ca_BS"/>
</dbReference>
<dbReference type="CDD" id="cd00051">
    <property type="entry name" value="EFh"/>
    <property type="match status" value="2"/>
</dbReference>
<dbReference type="InterPro" id="IPR002048">
    <property type="entry name" value="EF_hand_dom"/>
</dbReference>
<dbReference type="PROSITE" id="PS00018">
    <property type="entry name" value="EF_HAND_1"/>
    <property type="match status" value="5"/>
</dbReference>
<comment type="similarity">
    <text evidence="1">Belongs to the centrin family.</text>
</comment>
<dbReference type="PROSITE" id="PS50222">
    <property type="entry name" value="EF_HAND_2"/>
    <property type="match status" value="6"/>
</dbReference>
<feature type="coiled-coil region" evidence="7">
    <location>
        <begin position="149"/>
        <end position="177"/>
    </location>
</feature>
<gene>
    <name evidence="10" type="primary">CML12</name>
    <name evidence="10" type="ORF">SNAT2548_LOCUS25808</name>
</gene>
<keyword evidence="7" id="KW-0175">Coiled coil</keyword>
<feature type="compositionally biased region" description="Basic and acidic residues" evidence="8">
    <location>
        <begin position="206"/>
        <end position="221"/>
    </location>
</feature>
<feature type="domain" description="EF-hand" evidence="9">
    <location>
        <begin position="407"/>
        <end position="442"/>
    </location>
</feature>
<dbReference type="SMART" id="SM00054">
    <property type="entry name" value="EFh"/>
    <property type="match status" value="6"/>
</dbReference>
<evidence type="ECO:0000256" key="7">
    <source>
        <dbReference type="SAM" id="Coils"/>
    </source>
</evidence>
<dbReference type="Pfam" id="PF00036">
    <property type="entry name" value="EF-hand_1"/>
    <property type="match status" value="1"/>
</dbReference>
<keyword evidence="11" id="KW-1185">Reference proteome</keyword>
<dbReference type="InterPro" id="IPR050230">
    <property type="entry name" value="CALM/Myosin/TropC-like"/>
</dbReference>
<evidence type="ECO:0000256" key="5">
    <source>
        <dbReference type="ARBA" id="ARBA00022837"/>
    </source>
</evidence>
<evidence type="ECO:0000256" key="3">
    <source>
        <dbReference type="ARBA" id="ARBA00022723"/>
    </source>
</evidence>
<evidence type="ECO:0000256" key="6">
    <source>
        <dbReference type="ARBA" id="ARBA00022990"/>
    </source>
</evidence>
<evidence type="ECO:0000256" key="1">
    <source>
        <dbReference type="ARBA" id="ARBA00005253"/>
    </source>
</evidence>
<dbReference type="OrthoDB" id="1902587at2759"/>
<accession>A0A812S0V8</accession>
<keyword evidence="6" id="KW-0007">Acetylation</keyword>
<keyword evidence="3" id="KW-0479">Metal-binding</keyword>
<evidence type="ECO:0000313" key="11">
    <source>
        <dbReference type="Proteomes" id="UP000604046"/>
    </source>
</evidence>
<organism evidence="10 11">
    <name type="scientific">Symbiodinium natans</name>
    <dbReference type="NCBI Taxonomy" id="878477"/>
    <lineage>
        <taxon>Eukaryota</taxon>
        <taxon>Sar</taxon>
        <taxon>Alveolata</taxon>
        <taxon>Dinophyceae</taxon>
        <taxon>Suessiales</taxon>
        <taxon>Symbiodiniaceae</taxon>
        <taxon>Symbiodinium</taxon>
    </lineage>
</organism>